<geneLocation type="plasmid" evidence="8 9">
    <name>pSchITTGS70d</name>
</geneLocation>
<feature type="transmembrane region" description="Helical" evidence="6">
    <location>
        <begin position="108"/>
        <end position="129"/>
    </location>
</feature>
<keyword evidence="3 6" id="KW-0812">Transmembrane</keyword>
<keyword evidence="8" id="KW-0614">Plasmid</keyword>
<feature type="domain" description="GtrA/DPMS transmembrane" evidence="7">
    <location>
        <begin position="23"/>
        <end position="135"/>
    </location>
</feature>
<dbReference type="Proteomes" id="UP001432360">
    <property type="component" value="Plasmid pSchITTGS70d"/>
</dbReference>
<evidence type="ECO:0000256" key="4">
    <source>
        <dbReference type="ARBA" id="ARBA00022989"/>
    </source>
</evidence>
<comment type="subcellular location">
    <subcellularLocation>
        <location evidence="1">Membrane</location>
        <topology evidence="1">Multi-pass membrane protein</topology>
    </subcellularLocation>
</comment>
<evidence type="ECO:0000256" key="1">
    <source>
        <dbReference type="ARBA" id="ARBA00004141"/>
    </source>
</evidence>
<organism evidence="8 9">
    <name type="scientific">Sinorhizobium chiapasense</name>
    <dbReference type="NCBI Taxonomy" id="501572"/>
    <lineage>
        <taxon>Bacteria</taxon>
        <taxon>Pseudomonadati</taxon>
        <taxon>Pseudomonadota</taxon>
        <taxon>Alphaproteobacteria</taxon>
        <taxon>Hyphomicrobiales</taxon>
        <taxon>Rhizobiaceae</taxon>
        <taxon>Sinorhizobium/Ensifer group</taxon>
        <taxon>Sinorhizobium</taxon>
    </lineage>
</organism>
<dbReference type="RefSeq" id="WP_331376207.1">
    <property type="nucleotide sequence ID" value="NZ_CP133152.1"/>
</dbReference>
<proteinExistence type="inferred from homology"/>
<gene>
    <name evidence="8" type="ORF">RB548_31030</name>
</gene>
<dbReference type="PANTHER" id="PTHR38459">
    <property type="entry name" value="PROPHAGE BACTOPRENOL-LINKED GLUCOSE TRANSLOCASE HOMOLOG"/>
    <property type="match status" value="1"/>
</dbReference>
<evidence type="ECO:0000313" key="8">
    <source>
        <dbReference type="EMBL" id="WVT07187.1"/>
    </source>
</evidence>
<evidence type="ECO:0000256" key="5">
    <source>
        <dbReference type="ARBA" id="ARBA00023136"/>
    </source>
</evidence>
<keyword evidence="4 6" id="KW-1133">Transmembrane helix</keyword>
<feature type="transmembrane region" description="Helical" evidence="6">
    <location>
        <begin position="21"/>
        <end position="43"/>
    </location>
</feature>
<protein>
    <submittedName>
        <fullName evidence="8">GtrA family protein</fullName>
    </submittedName>
</protein>
<sequence length="137" mass="15095">MMQSSSTHITKALRAALAIRLLRYALVGGFAALLQVCLLTLFIELFGMHALVASTLALAIAIMVNYRLQHHITFRSKAKHIVAAPRFVALALCTLTANAVLFNSLLTVVPYIVAQVIALGTIFPVNYYLNRTLTFRH</sequence>
<evidence type="ECO:0000313" key="9">
    <source>
        <dbReference type="Proteomes" id="UP001432360"/>
    </source>
</evidence>
<evidence type="ECO:0000256" key="6">
    <source>
        <dbReference type="SAM" id="Phobius"/>
    </source>
</evidence>
<reference evidence="8" key="1">
    <citation type="submission" date="2023-08" db="EMBL/GenBank/DDBJ databases">
        <title>Complete genome sequence of Sinorhizobium chiapanecum ITTG S70 isolated from Acaciella angustissima nodules in Chiapas-Mexico.</title>
        <authorList>
            <person name="Rincon-Rosales R."/>
            <person name="Rogel M.A."/>
            <person name="Rincon-Medina C.I."/>
            <person name="Guerrero G."/>
            <person name="Manzano-Gomez L.A."/>
            <person name="Lopez-Lopez A."/>
            <person name="Rincon Molina F.A."/>
            <person name="Martinez-Romero E."/>
        </authorList>
    </citation>
    <scope>NUCLEOTIDE SEQUENCE</scope>
    <source>
        <strain evidence="8">ITTG S70</strain>
        <plasmid evidence="8">pSchITTGS70d</plasmid>
    </source>
</reference>
<keyword evidence="5 6" id="KW-0472">Membrane</keyword>
<dbReference type="EMBL" id="CP133152">
    <property type="protein sequence ID" value="WVT07187.1"/>
    <property type="molecule type" value="Genomic_DNA"/>
</dbReference>
<dbReference type="InterPro" id="IPR007267">
    <property type="entry name" value="GtrA_DPMS_TM"/>
</dbReference>
<evidence type="ECO:0000259" key="7">
    <source>
        <dbReference type="Pfam" id="PF04138"/>
    </source>
</evidence>
<evidence type="ECO:0000256" key="2">
    <source>
        <dbReference type="ARBA" id="ARBA00009399"/>
    </source>
</evidence>
<dbReference type="InterPro" id="IPR051401">
    <property type="entry name" value="GtrA_CellWall_Glycosyl"/>
</dbReference>
<keyword evidence="9" id="KW-1185">Reference proteome</keyword>
<dbReference type="PANTHER" id="PTHR38459:SF1">
    <property type="entry name" value="PROPHAGE BACTOPRENOL-LINKED GLUCOSE TRANSLOCASE HOMOLOG"/>
    <property type="match status" value="1"/>
</dbReference>
<feature type="transmembrane region" description="Helical" evidence="6">
    <location>
        <begin position="80"/>
        <end position="102"/>
    </location>
</feature>
<feature type="transmembrane region" description="Helical" evidence="6">
    <location>
        <begin position="49"/>
        <end position="68"/>
    </location>
</feature>
<name>A0ABZ2BI83_9HYPH</name>
<evidence type="ECO:0000256" key="3">
    <source>
        <dbReference type="ARBA" id="ARBA00022692"/>
    </source>
</evidence>
<accession>A0ABZ2BI83</accession>
<dbReference type="Pfam" id="PF04138">
    <property type="entry name" value="GtrA_DPMS_TM"/>
    <property type="match status" value="1"/>
</dbReference>
<comment type="similarity">
    <text evidence="2">Belongs to the GtrA family.</text>
</comment>